<keyword evidence="2" id="KW-0472">Membrane</keyword>
<keyword evidence="2" id="KW-0812">Transmembrane</keyword>
<name>A0AAV4MQI3_CAEEX</name>
<reference evidence="3 4" key="1">
    <citation type="submission" date="2021-06" db="EMBL/GenBank/DDBJ databases">
        <title>Caerostris extrusa draft genome.</title>
        <authorList>
            <person name="Kono N."/>
            <person name="Arakawa K."/>
        </authorList>
    </citation>
    <scope>NUCLEOTIDE SEQUENCE [LARGE SCALE GENOMIC DNA]</scope>
</reference>
<gene>
    <name evidence="3" type="ORF">CEXT_789011</name>
</gene>
<feature type="compositionally biased region" description="Basic and acidic residues" evidence="1">
    <location>
        <begin position="12"/>
        <end position="23"/>
    </location>
</feature>
<evidence type="ECO:0000256" key="2">
    <source>
        <dbReference type="SAM" id="Phobius"/>
    </source>
</evidence>
<evidence type="ECO:0000256" key="1">
    <source>
        <dbReference type="SAM" id="MobiDB-lite"/>
    </source>
</evidence>
<organism evidence="3 4">
    <name type="scientific">Caerostris extrusa</name>
    <name type="common">Bark spider</name>
    <name type="synonym">Caerostris bankana</name>
    <dbReference type="NCBI Taxonomy" id="172846"/>
    <lineage>
        <taxon>Eukaryota</taxon>
        <taxon>Metazoa</taxon>
        <taxon>Ecdysozoa</taxon>
        <taxon>Arthropoda</taxon>
        <taxon>Chelicerata</taxon>
        <taxon>Arachnida</taxon>
        <taxon>Araneae</taxon>
        <taxon>Araneomorphae</taxon>
        <taxon>Entelegynae</taxon>
        <taxon>Araneoidea</taxon>
        <taxon>Araneidae</taxon>
        <taxon>Caerostris</taxon>
    </lineage>
</organism>
<evidence type="ECO:0000313" key="4">
    <source>
        <dbReference type="Proteomes" id="UP001054945"/>
    </source>
</evidence>
<feature type="compositionally biased region" description="Basic residues" evidence="1">
    <location>
        <begin position="1"/>
        <end position="11"/>
    </location>
</feature>
<dbReference type="EMBL" id="BPLR01002468">
    <property type="protein sequence ID" value="GIX74058.1"/>
    <property type="molecule type" value="Genomic_DNA"/>
</dbReference>
<feature type="transmembrane region" description="Helical" evidence="2">
    <location>
        <begin position="42"/>
        <end position="60"/>
    </location>
</feature>
<feature type="region of interest" description="Disordered" evidence="1">
    <location>
        <begin position="1"/>
        <end position="30"/>
    </location>
</feature>
<sequence length="142" mass="16257">MKKEKKKKKKKEKEIWDGGKQSENEATDGVHTPHKDTLVMGYFNFVITFLISSVTSMWLISQEDCHLDSMGSLQEIFLKGGGSRGKGGQDVWKIKTSHNRLFVYFGVVVNNRQLARVMPNDSSLLSFSFLLSLCQFMVFWVE</sequence>
<evidence type="ECO:0000313" key="3">
    <source>
        <dbReference type="EMBL" id="GIX74058.1"/>
    </source>
</evidence>
<dbReference type="Proteomes" id="UP001054945">
    <property type="component" value="Unassembled WGS sequence"/>
</dbReference>
<keyword evidence="2" id="KW-1133">Transmembrane helix</keyword>
<dbReference type="AlphaFoldDB" id="A0AAV4MQI3"/>
<proteinExistence type="predicted"/>
<accession>A0AAV4MQI3</accession>
<comment type="caution">
    <text evidence="3">The sequence shown here is derived from an EMBL/GenBank/DDBJ whole genome shotgun (WGS) entry which is preliminary data.</text>
</comment>
<protein>
    <submittedName>
        <fullName evidence="3">Uncharacterized protein</fullName>
    </submittedName>
</protein>
<keyword evidence="4" id="KW-1185">Reference proteome</keyword>
<feature type="transmembrane region" description="Helical" evidence="2">
    <location>
        <begin position="124"/>
        <end position="141"/>
    </location>
</feature>